<dbReference type="GO" id="GO:0004827">
    <property type="term" value="F:proline-tRNA ligase activity"/>
    <property type="evidence" value="ECO:0007669"/>
    <property type="project" value="UniProtKB-EC"/>
</dbReference>
<protein>
    <recommendedName>
        <fullName evidence="4">Proline--tRNA ligase</fullName>
        <ecNumber evidence="4">6.1.1.15</ecNumber>
    </recommendedName>
</protein>
<organism evidence="6 7">
    <name type="scientific">Clostridium simiarum</name>
    <dbReference type="NCBI Taxonomy" id="2841506"/>
    <lineage>
        <taxon>Bacteria</taxon>
        <taxon>Bacillati</taxon>
        <taxon>Bacillota</taxon>
        <taxon>Clostridia</taxon>
        <taxon>Eubacteriales</taxon>
        <taxon>Clostridiaceae</taxon>
        <taxon>Clostridium</taxon>
    </lineage>
</organism>
<evidence type="ECO:0000256" key="2">
    <source>
        <dbReference type="ARBA" id="ARBA00022840"/>
    </source>
</evidence>
<dbReference type="InterPro" id="IPR007214">
    <property type="entry name" value="YbaK/aa-tRNA-synth-assoc-dom"/>
</dbReference>
<keyword evidence="3" id="KW-0648">Protein biosynthesis</keyword>
<dbReference type="InterPro" id="IPR006195">
    <property type="entry name" value="aa-tRNA-synth_II"/>
</dbReference>
<evidence type="ECO:0000256" key="1">
    <source>
        <dbReference type="ARBA" id="ARBA00022490"/>
    </source>
</evidence>
<dbReference type="EMBL" id="JAHLQL010000002">
    <property type="protein sequence ID" value="MBU5591718.1"/>
    <property type="molecule type" value="Genomic_DNA"/>
</dbReference>
<evidence type="ECO:0000313" key="6">
    <source>
        <dbReference type="EMBL" id="MBU5591718.1"/>
    </source>
</evidence>
<name>A0ABS6EZR3_9CLOT</name>
<dbReference type="PANTHER" id="PTHR42753:SF2">
    <property type="entry name" value="PROLINE--TRNA LIGASE"/>
    <property type="match status" value="1"/>
</dbReference>
<sequence length="561" mass="64636">MKTTIMPVFTLRDLSADVESISNQLMTKSGIIRKFAPGVHNLLPLGVRVLRNIENIIREEIEDVGVQEVLMASLSPVDFLETFGFLNNEENFQIKDKNNKNLALLNSNEELYAFTTFHEIKSYKQLPMGLYQFQKKFVNYQKPKNGLIKSREIYSHDLCYMYKDKAEMEKGFDTMIQVYEKILERMNLRYHKIEKLSPMSEDFISINFILENEFGTEEIVRCHKCGYIASKDRVEIKLLENESVEERAKEKIITPDIKTIEQLASFLNCEPRRIVKTIIYHIEDKNLAVLVRGDRDVDENKIIKTIGIKDKLELAEEHRVFKVTKAATGFAGPIGIDVDSLYVDEEITHMKNFVVGANETDYHYINVNYGRDFEGIIGDFKTPKEGDLCNCCGDKLSFQNTINLGYANKLGTYYSDKIKATFKGEDGKGHAINMSYFNLNLERIMAAMVEENNDDNGIIWPVDVAPFKVAILPVFVNNEDIMEVANKIYKDLKNMKIDVLLDDRDERVGVKFKDSDLMGIPLRVTIGKRIQEGNVEFKVRNEEDIKIIPIEKVLEKIKTYI</sequence>
<keyword evidence="7" id="KW-1185">Reference proteome</keyword>
<dbReference type="Pfam" id="PF04073">
    <property type="entry name" value="tRNA_edit"/>
    <property type="match status" value="1"/>
</dbReference>
<dbReference type="InterPro" id="IPR004154">
    <property type="entry name" value="Anticodon-bd"/>
</dbReference>
<dbReference type="Pfam" id="PF00587">
    <property type="entry name" value="tRNA-synt_2b"/>
    <property type="match status" value="1"/>
</dbReference>
<proteinExistence type="predicted"/>
<dbReference type="InterPro" id="IPR004500">
    <property type="entry name" value="Pro-tRNA-synth_IIa_bac-type"/>
</dbReference>
<dbReference type="EC" id="6.1.1.15" evidence="4"/>
<dbReference type="RefSeq" id="WP_216456710.1">
    <property type="nucleotide sequence ID" value="NZ_JAHLQL010000002.1"/>
</dbReference>
<dbReference type="PROSITE" id="PS50862">
    <property type="entry name" value="AA_TRNA_LIGASE_II"/>
    <property type="match status" value="1"/>
</dbReference>
<dbReference type="InterPro" id="IPR044140">
    <property type="entry name" value="ProRS_anticodon_short"/>
</dbReference>
<dbReference type="InterPro" id="IPR050062">
    <property type="entry name" value="Pro-tRNA_synthetase"/>
</dbReference>
<dbReference type="Pfam" id="PF03129">
    <property type="entry name" value="HGTP_anticodon"/>
    <property type="match status" value="1"/>
</dbReference>
<evidence type="ECO:0000256" key="4">
    <source>
        <dbReference type="NCBIfam" id="TIGR00409"/>
    </source>
</evidence>
<dbReference type="CDD" id="cd04334">
    <property type="entry name" value="ProRS-INS"/>
    <property type="match status" value="1"/>
</dbReference>
<reference evidence="6 7" key="1">
    <citation type="submission" date="2021-06" db="EMBL/GenBank/DDBJ databases">
        <authorList>
            <person name="Sun Q."/>
            <person name="Li D."/>
        </authorList>
    </citation>
    <scope>NUCLEOTIDE SEQUENCE [LARGE SCALE GENOMIC DNA]</scope>
    <source>
        <strain evidence="6 7">MSJ-4</strain>
    </source>
</reference>
<feature type="domain" description="Aminoacyl-transfer RNA synthetases class-II family profile" evidence="5">
    <location>
        <begin position="33"/>
        <end position="461"/>
    </location>
</feature>
<dbReference type="CDD" id="cd00861">
    <property type="entry name" value="ProRS_anticodon_short"/>
    <property type="match status" value="1"/>
</dbReference>
<accession>A0ABS6EZR3</accession>
<dbReference type="PANTHER" id="PTHR42753">
    <property type="entry name" value="MITOCHONDRIAL RIBOSOME PROTEIN L39/PROLYL-TRNA LIGASE FAMILY MEMBER"/>
    <property type="match status" value="1"/>
</dbReference>
<comment type="caution">
    <text evidence="6">The sequence shown here is derived from an EMBL/GenBank/DDBJ whole genome shotgun (WGS) entry which is preliminary data.</text>
</comment>
<keyword evidence="6" id="KW-0436">Ligase</keyword>
<evidence type="ECO:0000259" key="5">
    <source>
        <dbReference type="PROSITE" id="PS50862"/>
    </source>
</evidence>
<gene>
    <name evidence="6" type="primary">proS</name>
    <name evidence="6" type="ORF">KQI89_08065</name>
</gene>
<evidence type="ECO:0000256" key="3">
    <source>
        <dbReference type="ARBA" id="ARBA00022917"/>
    </source>
</evidence>
<keyword evidence="2" id="KW-0547">Nucleotide-binding</keyword>
<dbReference type="Proteomes" id="UP000736583">
    <property type="component" value="Unassembled WGS sequence"/>
</dbReference>
<keyword evidence="1" id="KW-0963">Cytoplasm</keyword>
<evidence type="ECO:0000313" key="7">
    <source>
        <dbReference type="Proteomes" id="UP000736583"/>
    </source>
</evidence>
<dbReference type="NCBIfam" id="TIGR00409">
    <property type="entry name" value="proS_fam_II"/>
    <property type="match status" value="1"/>
</dbReference>
<dbReference type="InterPro" id="IPR002314">
    <property type="entry name" value="aa-tRNA-synt_IIb"/>
</dbReference>
<keyword evidence="2" id="KW-0067">ATP-binding</keyword>